<dbReference type="SUPFAM" id="SSF46785">
    <property type="entry name" value="Winged helix' DNA-binding domain"/>
    <property type="match status" value="1"/>
</dbReference>
<name>A0ABY2QC12_9HYPH</name>
<dbReference type="RefSeq" id="WP_136354960.1">
    <property type="nucleotide sequence ID" value="NZ_SSNY01000002.1"/>
</dbReference>
<dbReference type="PROSITE" id="PS51197">
    <property type="entry name" value="HTH_RRF2_2"/>
    <property type="match status" value="1"/>
</dbReference>
<protein>
    <submittedName>
        <fullName evidence="1">Rrf2 family transcriptional regulator</fullName>
    </submittedName>
</protein>
<dbReference type="Gene3D" id="1.10.10.10">
    <property type="entry name" value="Winged helix-like DNA-binding domain superfamily/Winged helix DNA-binding domain"/>
    <property type="match status" value="1"/>
</dbReference>
<dbReference type="InterPro" id="IPR036390">
    <property type="entry name" value="WH_DNA-bd_sf"/>
</dbReference>
<organism evidence="1 2">
    <name type="scientific">Ollibium composti</name>
    <dbReference type="NCBI Taxonomy" id="2675109"/>
    <lineage>
        <taxon>Bacteria</taxon>
        <taxon>Pseudomonadati</taxon>
        <taxon>Pseudomonadota</taxon>
        <taxon>Alphaproteobacteria</taxon>
        <taxon>Hyphomicrobiales</taxon>
        <taxon>Phyllobacteriaceae</taxon>
        <taxon>Ollibium</taxon>
    </lineage>
</organism>
<sequence>MSANSRLTVAVHILSWMTLVARTRADPVTSERIALSVNTNPVVIRRTLGLMQKAGLVRSHRGANAGWTLARSAGAITLREVFAALGEGGPFALHPSPPNASCPVGRGIQPVLGRVYGALDDLIERQLSQTTIEQLLDETLSGTSEPNRP</sequence>
<dbReference type="Proteomes" id="UP000306441">
    <property type="component" value="Unassembled WGS sequence"/>
</dbReference>
<keyword evidence="2" id="KW-1185">Reference proteome</keyword>
<reference evidence="1 2" key="1">
    <citation type="submission" date="2019-04" db="EMBL/GenBank/DDBJ databases">
        <title>Mesorhizobium composti sp. nov., isolated from compost.</title>
        <authorList>
            <person name="Lin S.-Y."/>
            <person name="Hameed A."/>
            <person name="Hsieh Y.-T."/>
            <person name="Young C.-C."/>
        </authorList>
    </citation>
    <scope>NUCLEOTIDE SEQUENCE [LARGE SCALE GENOMIC DNA]</scope>
    <source>
        <strain evidence="1 2">CC-YTH430</strain>
    </source>
</reference>
<evidence type="ECO:0000313" key="2">
    <source>
        <dbReference type="Proteomes" id="UP000306441"/>
    </source>
</evidence>
<gene>
    <name evidence="1" type="ORF">E6C48_05820</name>
</gene>
<dbReference type="EMBL" id="SSNY01000002">
    <property type="protein sequence ID" value="THF59162.1"/>
    <property type="molecule type" value="Genomic_DNA"/>
</dbReference>
<dbReference type="PANTHER" id="PTHR33221">
    <property type="entry name" value="WINGED HELIX-TURN-HELIX TRANSCRIPTIONAL REGULATOR, RRF2 FAMILY"/>
    <property type="match status" value="1"/>
</dbReference>
<dbReference type="Pfam" id="PF02082">
    <property type="entry name" value="Rrf2"/>
    <property type="match status" value="1"/>
</dbReference>
<evidence type="ECO:0000313" key="1">
    <source>
        <dbReference type="EMBL" id="THF59162.1"/>
    </source>
</evidence>
<dbReference type="InterPro" id="IPR000944">
    <property type="entry name" value="Tscrpt_reg_Rrf2"/>
</dbReference>
<accession>A0ABY2QC12</accession>
<dbReference type="PANTHER" id="PTHR33221:SF15">
    <property type="entry name" value="HTH-TYPE TRANSCRIPTIONAL REGULATOR YWGB-RELATED"/>
    <property type="match status" value="1"/>
</dbReference>
<dbReference type="InterPro" id="IPR036388">
    <property type="entry name" value="WH-like_DNA-bd_sf"/>
</dbReference>
<comment type="caution">
    <text evidence="1">The sequence shown here is derived from an EMBL/GenBank/DDBJ whole genome shotgun (WGS) entry which is preliminary data.</text>
</comment>
<proteinExistence type="predicted"/>